<keyword evidence="1" id="KW-0812">Transmembrane</keyword>
<dbReference type="AlphaFoldDB" id="A0A6M3J966"/>
<protein>
    <submittedName>
        <fullName evidence="2">Uncharacterized protein</fullName>
    </submittedName>
</protein>
<accession>A0A6M3J966</accession>
<organism evidence="2">
    <name type="scientific">viral metagenome</name>
    <dbReference type="NCBI Taxonomy" id="1070528"/>
    <lineage>
        <taxon>unclassified sequences</taxon>
        <taxon>metagenomes</taxon>
        <taxon>organismal metagenomes</taxon>
    </lineage>
</organism>
<feature type="transmembrane region" description="Helical" evidence="1">
    <location>
        <begin position="12"/>
        <end position="31"/>
    </location>
</feature>
<gene>
    <name evidence="2" type="ORF">MM415B00353_0043</name>
</gene>
<keyword evidence="1" id="KW-0472">Membrane</keyword>
<dbReference type="EMBL" id="MT141554">
    <property type="protein sequence ID" value="QJA66396.1"/>
    <property type="molecule type" value="Genomic_DNA"/>
</dbReference>
<sequence>MTTKDRLIAKLTSARFVFVLVVAFVFAYLSIAGMLPTDKITEIILLVFYAYFSRTDRKG</sequence>
<keyword evidence="1" id="KW-1133">Transmembrane helix</keyword>
<evidence type="ECO:0000256" key="1">
    <source>
        <dbReference type="SAM" id="Phobius"/>
    </source>
</evidence>
<evidence type="ECO:0000313" key="2">
    <source>
        <dbReference type="EMBL" id="QJA66396.1"/>
    </source>
</evidence>
<proteinExistence type="predicted"/>
<name>A0A6M3J966_9ZZZZ</name>
<reference evidence="2" key="1">
    <citation type="submission" date="2020-03" db="EMBL/GenBank/DDBJ databases">
        <title>The deep terrestrial virosphere.</title>
        <authorList>
            <person name="Holmfeldt K."/>
            <person name="Nilsson E."/>
            <person name="Simone D."/>
            <person name="Lopez-Fernandez M."/>
            <person name="Wu X."/>
            <person name="de Brujin I."/>
            <person name="Lundin D."/>
            <person name="Andersson A."/>
            <person name="Bertilsson S."/>
            <person name="Dopson M."/>
        </authorList>
    </citation>
    <scope>NUCLEOTIDE SEQUENCE</scope>
    <source>
        <strain evidence="2">MM415B00353</strain>
    </source>
</reference>